<gene>
    <name evidence="2" type="ORF">ENF18_04035</name>
</gene>
<organism evidence="2">
    <name type="scientific">candidate division WOR-3 bacterium</name>
    <dbReference type="NCBI Taxonomy" id="2052148"/>
    <lineage>
        <taxon>Bacteria</taxon>
        <taxon>Bacteria division WOR-3</taxon>
    </lineage>
</organism>
<protein>
    <recommendedName>
        <fullName evidence="3">Lipid-A-disaccharide synthase</fullName>
    </recommendedName>
</protein>
<proteinExistence type="predicted"/>
<dbReference type="Proteomes" id="UP000885847">
    <property type="component" value="Unassembled WGS sequence"/>
</dbReference>
<evidence type="ECO:0000256" key="1">
    <source>
        <dbReference type="SAM" id="Phobius"/>
    </source>
</evidence>
<evidence type="ECO:0000313" key="2">
    <source>
        <dbReference type="EMBL" id="HDI82945.1"/>
    </source>
</evidence>
<keyword evidence="1" id="KW-1133">Transmembrane helix</keyword>
<comment type="caution">
    <text evidence="2">The sequence shown here is derived from an EMBL/GenBank/DDBJ whole genome shotgun (WGS) entry which is preliminary data.</text>
</comment>
<sequence length="366" mass="40697">MKKMYILSNSYGEDRSGALIGREMLRLCPDIHITAFPLISLGEEYKKRGVPFVQGFPPPPSGGPLLKSFKGFVQDVLTSFNIPFEYVRKLRRNNKPDILLVVGDVPLLFLGWIAFKMRAYFLAPCKSDYIAPHLGIEVSIMRRISKAVFTHDEPTAESLKNKGVNAVFLGNPMMDGLEKENVFRPPDNKIVIGVLPGSREEAYGNLERILRVGERIKAYKKDVMFPIAVSPTLDWNRVKSICSGYEFAVPVRNAFVDVVLASDIIISLAGTATEQAAGMGKPVVVFNGTGASSTWKRMFAQKRLLGDAVLLFRYDPEKIAREVVRVLNEPETLKRMGEAGKQRMGGEGGARRIAVFILKREGLCSL</sequence>
<evidence type="ECO:0008006" key="3">
    <source>
        <dbReference type="Google" id="ProtNLM"/>
    </source>
</evidence>
<dbReference type="AlphaFoldDB" id="A0A7C0ZI05"/>
<keyword evidence="1" id="KW-0472">Membrane</keyword>
<feature type="transmembrane region" description="Helical" evidence="1">
    <location>
        <begin position="98"/>
        <end position="115"/>
    </location>
</feature>
<dbReference type="PANTHER" id="PTHR39517">
    <property type="entry name" value="SLL0192 PROTEIN"/>
    <property type="match status" value="1"/>
</dbReference>
<dbReference type="EMBL" id="DQWE01000192">
    <property type="protein sequence ID" value="HDI82945.1"/>
    <property type="molecule type" value="Genomic_DNA"/>
</dbReference>
<name>A0A7C0ZI05_UNCW3</name>
<dbReference type="PANTHER" id="PTHR39517:SF1">
    <property type="entry name" value="LIPID-A-DISACCHARIDE SYNTHASE"/>
    <property type="match status" value="1"/>
</dbReference>
<reference evidence="2" key="1">
    <citation type="journal article" date="2020" name="mSystems">
        <title>Genome- and Community-Level Interaction Insights into Carbon Utilization and Element Cycling Functions of Hydrothermarchaeota in Hydrothermal Sediment.</title>
        <authorList>
            <person name="Zhou Z."/>
            <person name="Liu Y."/>
            <person name="Xu W."/>
            <person name="Pan J."/>
            <person name="Luo Z.H."/>
            <person name="Li M."/>
        </authorList>
    </citation>
    <scope>NUCLEOTIDE SEQUENCE [LARGE SCALE GENOMIC DNA]</scope>
    <source>
        <strain evidence="2">HyVt-102</strain>
    </source>
</reference>
<dbReference type="InterPro" id="IPR019994">
    <property type="entry name" value="Lipid-A-disac_synthase-rel_put"/>
</dbReference>
<keyword evidence="1" id="KW-0812">Transmembrane</keyword>
<dbReference type="SUPFAM" id="SSF53756">
    <property type="entry name" value="UDP-Glycosyltransferase/glycogen phosphorylase"/>
    <property type="match status" value="1"/>
</dbReference>
<accession>A0A7C0ZI05</accession>
<dbReference type="Gene3D" id="3.40.50.2000">
    <property type="entry name" value="Glycogen Phosphorylase B"/>
    <property type="match status" value="1"/>
</dbReference>